<name>A0A5C6B8X1_9BACT</name>
<keyword evidence="3" id="KW-1185">Reference proteome</keyword>
<evidence type="ECO:0008006" key="4">
    <source>
        <dbReference type="Google" id="ProtNLM"/>
    </source>
</evidence>
<accession>A0A5C6B8X1</accession>
<dbReference type="Proteomes" id="UP000320176">
    <property type="component" value="Unassembled WGS sequence"/>
</dbReference>
<evidence type="ECO:0000256" key="1">
    <source>
        <dbReference type="SAM" id="MobiDB-lite"/>
    </source>
</evidence>
<feature type="region of interest" description="Disordered" evidence="1">
    <location>
        <begin position="1"/>
        <end position="23"/>
    </location>
</feature>
<dbReference type="AlphaFoldDB" id="A0A5C6B8X1"/>
<dbReference type="OrthoDB" id="127333at2"/>
<proteinExistence type="predicted"/>
<comment type="caution">
    <text evidence="2">The sequence shown here is derived from an EMBL/GenBank/DDBJ whole genome shotgun (WGS) entry which is preliminary data.</text>
</comment>
<dbReference type="EMBL" id="SJPN01000001">
    <property type="protein sequence ID" value="TWU08092.1"/>
    <property type="molecule type" value="Genomic_DNA"/>
</dbReference>
<reference evidence="2 3" key="1">
    <citation type="submission" date="2019-02" db="EMBL/GenBank/DDBJ databases">
        <title>Deep-cultivation of Planctomycetes and their phenomic and genomic characterization uncovers novel biology.</title>
        <authorList>
            <person name="Wiegand S."/>
            <person name="Jogler M."/>
            <person name="Boedeker C."/>
            <person name="Pinto D."/>
            <person name="Vollmers J."/>
            <person name="Rivas-Marin E."/>
            <person name="Kohn T."/>
            <person name="Peeters S.H."/>
            <person name="Heuer A."/>
            <person name="Rast P."/>
            <person name="Oberbeckmann S."/>
            <person name="Bunk B."/>
            <person name="Jeske O."/>
            <person name="Meyerdierks A."/>
            <person name="Storesund J.E."/>
            <person name="Kallscheuer N."/>
            <person name="Luecker S."/>
            <person name="Lage O.M."/>
            <person name="Pohl T."/>
            <person name="Merkel B.J."/>
            <person name="Hornburger P."/>
            <person name="Mueller R.-W."/>
            <person name="Bruemmer F."/>
            <person name="Labrenz M."/>
            <person name="Spormann A.M."/>
            <person name="Op Den Camp H."/>
            <person name="Overmann J."/>
            <person name="Amann R."/>
            <person name="Jetten M.S.M."/>
            <person name="Mascher T."/>
            <person name="Medema M.H."/>
            <person name="Devos D.P."/>
            <person name="Kaster A.-K."/>
            <person name="Ovreas L."/>
            <person name="Rohde M."/>
            <person name="Galperin M.Y."/>
            <person name="Jogler C."/>
        </authorList>
    </citation>
    <scope>NUCLEOTIDE SEQUENCE [LARGE SCALE GENOMIC DNA]</scope>
    <source>
        <strain evidence="2 3">Pla52n</strain>
    </source>
</reference>
<sequence length="162" mass="17195">MIGLVQRSSGRRPPSDTECSAERERVQQVFVTTLSAFLVASASGFAGLHFGTPAKALADRLTTLPDASNLRGGGQAKSVILFFLCGGASHVDTWDMKPDAPAEYRGPFQPISTPAPGVQCCEHLPLLAKQAHGYGLAIHLRTIAASAMFQMQTSPSKEPLAM</sequence>
<dbReference type="InterPro" id="IPR010869">
    <property type="entry name" value="DUF1501"/>
</dbReference>
<evidence type="ECO:0000313" key="3">
    <source>
        <dbReference type="Proteomes" id="UP000320176"/>
    </source>
</evidence>
<evidence type="ECO:0000313" key="2">
    <source>
        <dbReference type="EMBL" id="TWU08092.1"/>
    </source>
</evidence>
<organism evidence="2 3">
    <name type="scientific">Stieleria varia</name>
    <dbReference type="NCBI Taxonomy" id="2528005"/>
    <lineage>
        <taxon>Bacteria</taxon>
        <taxon>Pseudomonadati</taxon>
        <taxon>Planctomycetota</taxon>
        <taxon>Planctomycetia</taxon>
        <taxon>Pirellulales</taxon>
        <taxon>Pirellulaceae</taxon>
        <taxon>Stieleria</taxon>
    </lineage>
</organism>
<protein>
    <recommendedName>
        <fullName evidence="4">DUF1501 domain-containing protein</fullName>
    </recommendedName>
</protein>
<dbReference type="Pfam" id="PF07394">
    <property type="entry name" value="DUF1501"/>
    <property type="match status" value="1"/>
</dbReference>
<gene>
    <name evidence="2" type="ORF">Pla52n_06730</name>
</gene>